<gene>
    <name evidence="22" type="ORF">BV898_11267</name>
</gene>
<keyword evidence="23" id="KW-1185">Reference proteome</keyword>
<comment type="catalytic activity">
    <reaction evidence="2">
        <text>Hydrolysis of (1-&gt;6)-alpha-D-glucosidic branch linkages in glycogen phosphorylase limit dextrin.</text>
        <dbReference type="EC" id="3.2.1.33"/>
    </reaction>
</comment>
<evidence type="ECO:0000256" key="11">
    <source>
        <dbReference type="ARBA" id="ARBA00022801"/>
    </source>
</evidence>
<dbReference type="PANTHER" id="PTHR10569">
    <property type="entry name" value="GLYCOGEN DEBRANCHING ENZYME"/>
    <property type="match status" value="1"/>
</dbReference>
<evidence type="ECO:0000256" key="6">
    <source>
        <dbReference type="ARBA" id="ARBA00012778"/>
    </source>
</evidence>
<dbReference type="InterPro" id="IPR029436">
    <property type="entry name" value="AGL_euk_N"/>
</dbReference>
<dbReference type="Pfam" id="PF06202">
    <property type="entry name" value="GDE_C"/>
    <property type="match status" value="1"/>
</dbReference>
<dbReference type="SUPFAM" id="SSF48208">
    <property type="entry name" value="Six-hairpin glycosidases"/>
    <property type="match status" value="1"/>
</dbReference>
<dbReference type="GO" id="GO:0005737">
    <property type="term" value="C:cytoplasm"/>
    <property type="evidence" value="ECO:0007669"/>
    <property type="project" value="UniProtKB-SubCell"/>
</dbReference>
<dbReference type="Pfam" id="PF14702">
    <property type="entry name" value="hGDE_central"/>
    <property type="match status" value="1"/>
</dbReference>
<feature type="compositionally biased region" description="Basic and acidic residues" evidence="17">
    <location>
        <begin position="2037"/>
        <end position="2048"/>
    </location>
</feature>
<keyword evidence="9" id="KW-0328">Glycosyltransferase</keyword>
<keyword evidence="11" id="KW-0378">Hydrolase</keyword>
<dbReference type="InterPro" id="IPR045857">
    <property type="entry name" value="O16G_dom_2"/>
</dbReference>
<dbReference type="InterPro" id="IPR017853">
    <property type="entry name" value="GH"/>
</dbReference>
<feature type="region of interest" description="Disordered" evidence="17">
    <location>
        <begin position="2037"/>
        <end position="2101"/>
    </location>
</feature>
<dbReference type="EC" id="3.2.1.33" evidence="6"/>
<dbReference type="InterPro" id="IPR010401">
    <property type="entry name" value="AGL/Gdb1"/>
</dbReference>
<feature type="compositionally biased region" description="Polar residues" evidence="17">
    <location>
        <begin position="2068"/>
        <end position="2082"/>
    </location>
</feature>
<evidence type="ECO:0000259" key="18">
    <source>
        <dbReference type="Pfam" id="PF06202"/>
    </source>
</evidence>
<evidence type="ECO:0000256" key="3">
    <source>
        <dbReference type="ARBA" id="ARBA00003530"/>
    </source>
</evidence>
<dbReference type="OrthoDB" id="10248904at2759"/>
<evidence type="ECO:0000256" key="5">
    <source>
        <dbReference type="ARBA" id="ARBA00012560"/>
    </source>
</evidence>
<evidence type="ECO:0000313" key="23">
    <source>
        <dbReference type="Proteomes" id="UP000192578"/>
    </source>
</evidence>
<dbReference type="GO" id="GO:0005978">
    <property type="term" value="P:glycogen biosynthetic process"/>
    <property type="evidence" value="ECO:0007669"/>
    <property type="project" value="UniProtKB-KW"/>
</dbReference>
<evidence type="ECO:0000259" key="20">
    <source>
        <dbReference type="Pfam" id="PF14701"/>
    </source>
</evidence>
<feature type="domain" description="Eukaryotic glycogen debranching enzyme N-terminal" evidence="19">
    <location>
        <begin position="33"/>
        <end position="119"/>
    </location>
</feature>
<dbReference type="InterPro" id="IPR032790">
    <property type="entry name" value="GDE_C"/>
</dbReference>
<dbReference type="GO" id="GO:0004134">
    <property type="term" value="F:4-alpha-glucanotransferase activity"/>
    <property type="evidence" value="ECO:0007669"/>
    <property type="project" value="UniProtKB-EC"/>
</dbReference>
<evidence type="ECO:0000256" key="7">
    <source>
        <dbReference type="ARBA" id="ARBA00020723"/>
    </source>
</evidence>
<dbReference type="SUPFAM" id="SSF51445">
    <property type="entry name" value="(Trans)glycosidases"/>
    <property type="match status" value="1"/>
</dbReference>
<evidence type="ECO:0000256" key="10">
    <source>
        <dbReference type="ARBA" id="ARBA00022679"/>
    </source>
</evidence>
<keyword evidence="8" id="KW-0963">Cytoplasm</keyword>
<organism evidence="22 23">
    <name type="scientific">Hypsibius exemplaris</name>
    <name type="common">Freshwater tardigrade</name>
    <dbReference type="NCBI Taxonomy" id="2072580"/>
    <lineage>
        <taxon>Eukaryota</taxon>
        <taxon>Metazoa</taxon>
        <taxon>Ecdysozoa</taxon>
        <taxon>Tardigrada</taxon>
        <taxon>Eutardigrada</taxon>
        <taxon>Parachela</taxon>
        <taxon>Hypsibioidea</taxon>
        <taxon>Hypsibiidae</taxon>
        <taxon>Hypsibius</taxon>
    </lineage>
</organism>
<protein>
    <recommendedName>
        <fullName evidence="7">Glycogen debranching enzyme</fullName>
        <ecNumber evidence="5">2.4.1.25</ecNumber>
        <ecNumber evidence="6">3.2.1.33</ecNumber>
    </recommendedName>
    <alternativeName>
        <fullName evidence="16">Glycogen debrancher</fullName>
    </alternativeName>
</protein>
<evidence type="ECO:0000256" key="1">
    <source>
        <dbReference type="ARBA" id="ARBA00000439"/>
    </source>
</evidence>
<dbReference type="GO" id="GO:0004135">
    <property type="term" value="F:amylo-alpha-1,6-glucosidase activity"/>
    <property type="evidence" value="ECO:0007669"/>
    <property type="project" value="UniProtKB-EC"/>
</dbReference>
<dbReference type="GO" id="GO:0005980">
    <property type="term" value="P:glycogen catabolic process"/>
    <property type="evidence" value="ECO:0007669"/>
    <property type="project" value="InterPro"/>
</dbReference>
<dbReference type="Gene3D" id="3.20.20.80">
    <property type="entry name" value="Glycosidases"/>
    <property type="match status" value="2"/>
</dbReference>
<comment type="function">
    <text evidence="3">Multifunctional enzyme acting as 1,4-alpha-D-glucan:1,4-alpha-D-glucan 4-alpha-D-glycosyltransferase and amylo-1,6-glucosidase in glycogen degradation.</text>
</comment>
<keyword evidence="10" id="KW-0808">Transferase</keyword>
<comment type="subcellular location">
    <subcellularLocation>
        <location evidence="4">Cytoplasm</location>
    </subcellularLocation>
</comment>
<evidence type="ECO:0000256" key="4">
    <source>
        <dbReference type="ARBA" id="ARBA00004496"/>
    </source>
</evidence>
<dbReference type="InterPro" id="IPR032792">
    <property type="entry name" value="AGL_glucanoTrfase"/>
</dbReference>
<dbReference type="EC" id="2.4.1.25" evidence="5"/>
<dbReference type="NCBIfam" id="TIGR01531">
    <property type="entry name" value="glyc_debranch"/>
    <property type="match status" value="1"/>
</dbReference>
<comment type="similarity">
    <text evidence="15">Belongs to the glycogen debranching enzyme family.</text>
</comment>
<keyword evidence="13" id="KW-0511">Multifunctional enzyme</keyword>
<evidence type="ECO:0000256" key="13">
    <source>
        <dbReference type="ARBA" id="ARBA00023268"/>
    </source>
</evidence>
<dbReference type="PANTHER" id="PTHR10569:SF2">
    <property type="entry name" value="GLYCOGEN DEBRANCHING ENZYME"/>
    <property type="match status" value="1"/>
</dbReference>
<dbReference type="Proteomes" id="UP000192578">
    <property type="component" value="Unassembled WGS sequence"/>
</dbReference>
<sequence length="2101" mass="239465">MAEKPQETRFLELEKDDFKKETLFRLKKGWILEFRSGATLFGTKYKILTNHPLEHGIGFRRSEFHLVPWQKASGSADESAFFAPVLLRQAGAFEYYYEDEDSKSQLGHGYFVVDPVLQIAKGVDGLPETLPLDSIVLQTVVTKLLGPLPEWDARLRVARETNYNMLHFTPVQELGDSNSGYALSDQLKVSHKIANSMGDLEKEIQRIYQEYNVLSIVDIVLNHTATSSPWLKDQPQATYNMENSPHLRPAFLLDFVLKQFSEEISEGQLADRGIPRIISEASQLDKIKEILWHEKFPAVKLHEFYLADTHLIVEQFRAKCRDYKDYRKESEGIKDLDFEEPKTWERFGATVDLESARVFFHAPVSADGNNPETDPRIEECTIALKHWIEKKNGERYTTVQSHLSAALNGISGSVWYERMQQDGPHYGAVSREHPLVAPYFHTFEQFSTLEAAEAAMKDSHRGRLIMAHNGWVMSFDPLKNFAASDCNVYLRRELIPWCDNVKLRYGDSPHDCPFLWSRMRDYVTQMCSIFHGLRLDNAHSTPIAVAEYMLDAGRTINPDIYVIAELFTGSEGRDNIFVNRLGITSLIREAGNGQDSHDLGRQIHRYGGDPVGALVQLPRARLRACMAHALLYDQTHDNPSMIKKHSLSDVLPTAAAVSMAFCAAGSTRGYDELVPFAVDIVNEKRLYQKFVDKSAGPGELDIKAGILAARQELNRIHNYLANKGYSQIFVDQMDPDTMAITRHNPTDHSSYICVLRNAFSQPGPDVFKNAPPLRPMEVEGTLEGIVMESLLFITGESSYVENPDFITGLSGHYDLYFERGVSFAKSRFVSVDDWTQKAFHKRKINFKYFPPGSVIILKTTIGFQPAMSLSKINGSLQNNLASTKISELSKNFTVADLNRILFRTNAEEQDDGLGGGVYHIDRIPPLPYCGLQSFQTLLEKIRIHNDLGHPLCENLRAGNWMMDYISGRLRYFENTVALADWLDSVFANVKEMPRYLIPQYFDIVITKVFDTVTHESLDRFGPVVSQGSAFTRLLALGTYQFCGIVLSSKLPLLSPNLTPPVPPVVKRLGSELQFSTAVSLSAGHEHFSVGWARNWGRDTFIALRGLLLLTRQFQDARFIILSYAGCLRHGLIPNLLSEGTGARYNARDAVWFWLYSIQQYVALAPDGQNILKDTVSRMYKTDDAEAATPGKFDEPLHATIQEALLKHCQGLNFRERNAGWNLDREMNWEGFNNSIGVDLATGFVYGGNPNNCGTWMDKMGSSEQAGIKGKPATPRDGSAIEIVALCKSAVDWLSEMYRKGAYPTDRVAWKTSAGQEKVLKFDDWSKLIQQSFEPRFYVGPNDGKSEYIRRDLVNKTPIYKDTYGSFTFWADYQFRPNICIAMVVAPEMFNVKNAWSVLEVIQARLVGPLGMRTLDADDWAYDPNYDNNDQSSNPKRAHGYNYHQGPEWVWLMGYFLRAKLIFAKKQTDPHIMKNTSRYVRSVLSKHWSHMQRSDWKGLPELTNLNGAHCTGSCETQAWSMASIFEAVHCLSEILISVWKTAWNLDSDAPLPQSAINRAFPPCNQILKKKVGHPSDIHTNNMDVRVENTEVGKAIAALLHEPQYTGLVRRLYKCWNEIGYPAETLRALETGTIEAVIKPFMDGLSTSVEGEEGQLQQFRDTVEHCFTVVTAISEELRLPEYHMPQNLPLIEQARVMEETTDKLRHRRMERMDSLAKLIEKNASLCQVLQVEPHDIDHNKVPNPEELDQFRRINDALQQERDNRLRRLQELKRDIIPLMADLERQPTSHFERNLLTESEAHFPLSDESLQRVADLKEELFSAKLALTEEFIQVRDKSQAIRQRLKQLDDPASRALEERCRKICPTSLNLLQTELVRLERLKQQNMKAFILEMRVELEGLFNKCFIGKEDRQLFKDFKSDIFNEEVLESHEAECTRLRDYYNQNAHFFNKILRREDVWTKKMEVDKKENDPARFNNRGGQLLRDQQEKAQVEHELKRLDKDLATEIKEWEAQQGVPFFVYGRSYTDFVQEQKDTYEAQKERLKGERKRAKEGGGGGGAGAPMAGKRKMDSQAPQHPGKSSIQKNVSVAGLMQRSPKIQRTGAHL</sequence>
<evidence type="ECO:0000256" key="16">
    <source>
        <dbReference type="ARBA" id="ARBA00031477"/>
    </source>
</evidence>
<dbReference type="InterPro" id="IPR008928">
    <property type="entry name" value="6-hairpin_glycosidase_sf"/>
</dbReference>
<reference evidence="23" key="1">
    <citation type="submission" date="2017-01" db="EMBL/GenBank/DDBJ databases">
        <title>Comparative genomics of anhydrobiosis in the tardigrade Hypsibius dujardini.</title>
        <authorList>
            <person name="Yoshida Y."/>
            <person name="Koutsovoulos G."/>
            <person name="Laetsch D."/>
            <person name="Stevens L."/>
            <person name="Kumar S."/>
            <person name="Horikawa D."/>
            <person name="Ishino K."/>
            <person name="Komine S."/>
            <person name="Tomita M."/>
            <person name="Blaxter M."/>
            <person name="Arakawa K."/>
        </authorList>
    </citation>
    <scope>NUCLEOTIDE SEQUENCE [LARGE SCALE GENOMIC DNA]</scope>
    <source>
        <strain evidence="23">Z151</strain>
    </source>
</reference>
<evidence type="ECO:0000259" key="21">
    <source>
        <dbReference type="Pfam" id="PF14702"/>
    </source>
</evidence>
<name>A0A1W0WH64_HYPEX</name>
<evidence type="ECO:0000313" key="22">
    <source>
        <dbReference type="EMBL" id="OQV14546.1"/>
    </source>
</evidence>
<evidence type="ECO:0000256" key="14">
    <source>
        <dbReference type="ARBA" id="ARBA00023295"/>
    </source>
</evidence>
<dbReference type="Gene3D" id="3.90.400.10">
    <property type="entry name" value="Oligo-1,6-glucosidase, Domain 2"/>
    <property type="match status" value="1"/>
</dbReference>
<dbReference type="InterPro" id="IPR006421">
    <property type="entry name" value="Glycogen_debranch_met"/>
</dbReference>
<evidence type="ECO:0000256" key="2">
    <source>
        <dbReference type="ARBA" id="ARBA00000927"/>
    </source>
</evidence>
<feature type="domain" description="Glycogen debranching enzyme glucanotransferase" evidence="20">
    <location>
        <begin position="129"/>
        <end position="561"/>
    </location>
</feature>
<feature type="domain" description="Glycogen debranching enzyme C-terminal" evidence="18">
    <location>
        <begin position="1076"/>
        <end position="1524"/>
    </location>
</feature>
<dbReference type="Pfam" id="PF03999">
    <property type="entry name" value="MAP65_ASE1"/>
    <property type="match status" value="1"/>
</dbReference>
<dbReference type="Gene3D" id="1.20.58.1520">
    <property type="match status" value="1"/>
</dbReference>
<dbReference type="InterPro" id="IPR032788">
    <property type="entry name" value="AGL_central"/>
</dbReference>
<evidence type="ECO:0000259" key="19">
    <source>
        <dbReference type="Pfam" id="PF14699"/>
    </source>
</evidence>
<feature type="domain" description="Glycogen debranching enzyme central" evidence="21">
    <location>
        <begin position="705"/>
        <end position="969"/>
    </location>
</feature>
<keyword evidence="14" id="KW-0326">Glycosidase</keyword>
<accession>A0A1W0WH64</accession>
<evidence type="ECO:0000256" key="12">
    <source>
        <dbReference type="ARBA" id="ARBA00023056"/>
    </source>
</evidence>
<comment type="catalytic activity">
    <reaction evidence="1">
        <text>Transfers a segment of a (1-&gt;4)-alpha-D-glucan to a new position in an acceptor, which may be glucose or a (1-&gt;4)-alpha-D-glucan.</text>
        <dbReference type="EC" id="2.4.1.25"/>
    </reaction>
</comment>
<comment type="caution">
    <text evidence="22">The sequence shown here is derived from an EMBL/GenBank/DDBJ whole genome shotgun (WGS) entry which is preliminary data.</text>
</comment>
<evidence type="ECO:0000256" key="9">
    <source>
        <dbReference type="ARBA" id="ARBA00022676"/>
    </source>
</evidence>
<dbReference type="Pfam" id="PF14699">
    <property type="entry name" value="hGDE_N"/>
    <property type="match status" value="1"/>
</dbReference>
<evidence type="ECO:0000256" key="15">
    <source>
        <dbReference type="ARBA" id="ARBA00025780"/>
    </source>
</evidence>
<dbReference type="EMBL" id="MTYJ01000103">
    <property type="protein sequence ID" value="OQV14546.1"/>
    <property type="molecule type" value="Genomic_DNA"/>
</dbReference>
<keyword evidence="12" id="KW-0320">Glycogen biosynthesis</keyword>
<dbReference type="Pfam" id="PF14701">
    <property type="entry name" value="hDGE_amylase"/>
    <property type="match status" value="1"/>
</dbReference>
<evidence type="ECO:0000256" key="17">
    <source>
        <dbReference type="SAM" id="MobiDB-lite"/>
    </source>
</evidence>
<proteinExistence type="inferred from homology"/>
<evidence type="ECO:0000256" key="8">
    <source>
        <dbReference type="ARBA" id="ARBA00022490"/>
    </source>
</evidence>